<dbReference type="AlphaFoldDB" id="A0A8H9GQ39"/>
<keyword evidence="2" id="KW-1185">Reference proteome</keyword>
<evidence type="ECO:0000313" key="2">
    <source>
        <dbReference type="Proteomes" id="UP000600547"/>
    </source>
</evidence>
<proteinExistence type="predicted"/>
<dbReference type="EMBL" id="BMQG01000007">
    <property type="protein sequence ID" value="GGM46518.1"/>
    <property type="molecule type" value="Genomic_DNA"/>
</dbReference>
<accession>A0A8H9GQ39</accession>
<dbReference type="RefSeq" id="WP_162621247.1">
    <property type="nucleotide sequence ID" value="NZ_BMQG01000007.1"/>
</dbReference>
<gene>
    <name evidence="1" type="ORF">GCM10008956_23370</name>
</gene>
<name>A0A8H9GQ39_9DEIO</name>
<reference evidence="2" key="1">
    <citation type="journal article" date="2019" name="Int. J. Syst. Evol. Microbiol.">
        <title>The Global Catalogue of Microorganisms (GCM) 10K type strain sequencing project: providing services to taxonomists for standard genome sequencing and annotation.</title>
        <authorList>
            <consortium name="The Broad Institute Genomics Platform"/>
            <consortium name="The Broad Institute Genome Sequencing Center for Infectious Disease"/>
            <person name="Wu L."/>
            <person name="Ma J."/>
        </authorList>
    </citation>
    <scope>NUCLEOTIDE SEQUENCE [LARGE SCALE GENOMIC DNA]</scope>
    <source>
        <strain evidence="2">JCM 31047</strain>
    </source>
</reference>
<evidence type="ECO:0000313" key="1">
    <source>
        <dbReference type="EMBL" id="GGM46518.1"/>
    </source>
</evidence>
<organism evidence="1 2">
    <name type="scientific">Deinococcus arenae</name>
    <dbReference type="NCBI Taxonomy" id="1452751"/>
    <lineage>
        <taxon>Bacteria</taxon>
        <taxon>Thermotogati</taxon>
        <taxon>Deinococcota</taxon>
        <taxon>Deinococci</taxon>
        <taxon>Deinococcales</taxon>
        <taxon>Deinococcaceae</taxon>
        <taxon>Deinococcus</taxon>
    </lineage>
</organism>
<dbReference type="Proteomes" id="UP000600547">
    <property type="component" value="Unassembled WGS sequence"/>
</dbReference>
<comment type="caution">
    <text evidence="1">The sequence shown here is derived from an EMBL/GenBank/DDBJ whole genome shotgun (WGS) entry which is preliminary data.</text>
</comment>
<protein>
    <submittedName>
        <fullName evidence="1">Uncharacterized protein</fullName>
    </submittedName>
</protein>
<sequence>MSLISAGDLPFAAPTGTRLNFLACPPDVAARAFVTAQAGRGHACHLLDGPSEDVTSSLARLHPLSFLGQRHLFLPTASPEWTAYVNNYQLGTNAHSVMPELARTLGCRTVLIEAVPHGTNGEASEALGLTILAPELPTEQRSVGLRNHGGFWRFWQLGFPLPFEDVSRYRFRSRKRRFDLPLLTTYAAALDLHPFQPQFYRPGGLLVTCGAPPSR</sequence>